<comment type="subcellular location">
    <subcellularLocation>
        <location evidence="1">Nucleus</location>
    </subcellularLocation>
</comment>
<dbReference type="CDD" id="cd02208">
    <property type="entry name" value="cupin_RmlC-like"/>
    <property type="match status" value="1"/>
</dbReference>
<feature type="domain" description="JmjC" evidence="9">
    <location>
        <begin position="627"/>
        <end position="981"/>
    </location>
</feature>
<feature type="region of interest" description="Disordered" evidence="7">
    <location>
        <begin position="1"/>
        <end position="99"/>
    </location>
</feature>
<comment type="caution">
    <text evidence="6">Lacks conserved residue(s) required for the propagation of feature annotation.</text>
</comment>
<feature type="region of interest" description="Disordered" evidence="7">
    <location>
        <begin position="126"/>
        <end position="174"/>
    </location>
</feature>
<evidence type="ECO:0000313" key="12">
    <source>
        <dbReference type="Proteomes" id="UP000327013"/>
    </source>
</evidence>
<feature type="compositionally biased region" description="Basic and acidic residues" evidence="7">
    <location>
        <begin position="842"/>
        <end position="860"/>
    </location>
</feature>
<evidence type="ECO:0000259" key="10">
    <source>
        <dbReference type="PROSITE" id="PS51667"/>
    </source>
</evidence>
<dbReference type="InterPro" id="IPR001841">
    <property type="entry name" value="Znf_RING"/>
</dbReference>
<feature type="region of interest" description="Disordered" evidence="7">
    <location>
        <begin position="828"/>
        <end position="860"/>
    </location>
</feature>
<feature type="domain" description="RING-type" evidence="8">
    <location>
        <begin position="177"/>
        <end position="223"/>
    </location>
</feature>
<dbReference type="Proteomes" id="UP000327013">
    <property type="component" value="Chromosome 1"/>
</dbReference>
<dbReference type="PANTHER" id="PTHR12549">
    <property type="entry name" value="JMJC DOMAIN-CONTAINING HISTONE DEMETHYLATION PROTEIN"/>
    <property type="match status" value="1"/>
</dbReference>
<dbReference type="GO" id="GO:0032454">
    <property type="term" value="F:histone H3K9 demethylase activity"/>
    <property type="evidence" value="ECO:0007669"/>
    <property type="project" value="InterPro"/>
</dbReference>
<dbReference type="AlphaFoldDB" id="A0A5N6QLV1"/>
<evidence type="ECO:0000259" key="9">
    <source>
        <dbReference type="PROSITE" id="PS51184"/>
    </source>
</evidence>
<evidence type="ECO:0000259" key="8">
    <source>
        <dbReference type="PROSITE" id="PS50089"/>
    </source>
</evidence>
<name>A0A5N6QLV1_9ROSI</name>
<evidence type="ECO:0000256" key="1">
    <source>
        <dbReference type="ARBA" id="ARBA00004123"/>
    </source>
</evidence>
<accession>A0A5N6QLV1</accession>
<dbReference type="SMART" id="SM00558">
    <property type="entry name" value="JmjC"/>
    <property type="match status" value="1"/>
</dbReference>
<dbReference type="PROSITE" id="PS51667">
    <property type="entry name" value="WRC"/>
    <property type="match status" value="1"/>
</dbReference>
<dbReference type="GO" id="GO:0000118">
    <property type="term" value="C:histone deacetylase complex"/>
    <property type="evidence" value="ECO:0007669"/>
    <property type="project" value="TreeGrafter"/>
</dbReference>
<evidence type="ECO:0000256" key="2">
    <source>
        <dbReference type="ARBA" id="ARBA00006801"/>
    </source>
</evidence>
<dbReference type="Pfam" id="PF02373">
    <property type="entry name" value="JmjC"/>
    <property type="match status" value="1"/>
</dbReference>
<sequence length="1026" mass="116504">MDTPSDRRCKRSAGPNKWRCSEMSSPGKSYCEKHMVQLKQQTQKRNQRDGDENRDSGEILGRRGDASGSNNNKKKRMNKEEVSDGLAGEASESESHLKQILTKEQKKNFSAYKRVKVDKGVTNSQKSLSTFSKGAGQGNSGEGKSNSDKGQWRPAKSESKALEKDDSNKNKKGSLMCHQCQRNDKSGVVFCSNCNRKRYCYECLEKWYPGKTREEVEDACPFCCGNCNCKACLREVLVVKPYHKELDVTVKLQRLQYLLYKALPVLRCIHKEQIFELEIESNIRGVQLTETNITRIKLEKNERLYCDNCNTSIVGFHRSCPNPSCSYELCLNCCKELRAGHQPGGNEAETSQQQCLEKAHSQVTEREGNINAQMKRHGGESQETPASNDSKALMSCHFPDWRANTDGSIPCPPKERGGCGTAKLELKRNFKVNWIIKLLENAEDLTSNYKSPDSDFSQRCSTCLSNISGGNKDIISDLRQAAFRKNNDDNFLYCPNAVDMAYDEIDHFQRHWMRGEPVIVRNVLEKTSGLSWEPMVMWRAFRETGGNVKFKEETRSVKAIDCLDSCEVEINIHQFFMGYSEGRVHKDGWPEMLKLKDWPSSTLFGERLPRHGAEIIAALPYSDYTDPKSGLLNLATKLPDDSLKPDLGPKTYIAYGFSEELGRGDSVTKLHCDMSDAVNVLTHTTKVMIDSWKLKYVKNTQKKHAVEDFRELYGEIDEAGDGIKGQLLKQTREHEIISECTTNGKLKTQGRHQSEEKKYCSSYQREVAERNFPLGNRVSTSSSPTAEIRCLANGVEAENEGVVDTTVQECVLSSNEKVTGKLNEKEALGISFPGNDGVNDPGSKESSLDSSKDSLENNEQREIGHGGAVWDIFRRQDVPKLIKYLEKHKKEFRHINNLRVKSVIHPIHDQTFFLNERHKKQLKEEFNVEPWTFEQYLGEAVFIPAGCPHQVRNRQSCIKVALDFVSPENVEECVRLTEEFRLLPKNHRAKEDKLEVKKMTLYAVSWAVREAKSLMSNLDNSNQEKD</sequence>
<protein>
    <recommendedName>
        <fullName evidence="13">JmjC domain-containing protein</fullName>
    </recommendedName>
</protein>
<dbReference type="PROSITE" id="PS51184">
    <property type="entry name" value="JMJC"/>
    <property type="match status" value="1"/>
</dbReference>
<dbReference type="SUPFAM" id="SSF51197">
    <property type="entry name" value="Clavaminate synthase-like"/>
    <property type="match status" value="1"/>
</dbReference>
<comment type="similarity">
    <text evidence="2">Belongs to the JARID1 histone demethylase family.</text>
</comment>
<dbReference type="GO" id="GO:0031490">
    <property type="term" value="F:chromatin DNA binding"/>
    <property type="evidence" value="ECO:0007669"/>
    <property type="project" value="TreeGrafter"/>
</dbReference>
<dbReference type="GO" id="GO:0008270">
    <property type="term" value="F:zinc ion binding"/>
    <property type="evidence" value="ECO:0007669"/>
    <property type="project" value="UniProtKB-KW"/>
</dbReference>
<dbReference type="PANTHER" id="PTHR12549:SF33">
    <property type="entry name" value="LYSINE-SPECIFIC DEMETHYLASE JMJ27"/>
    <property type="match status" value="1"/>
</dbReference>
<dbReference type="Gene3D" id="2.60.120.650">
    <property type="entry name" value="Cupin"/>
    <property type="match status" value="2"/>
</dbReference>
<feature type="compositionally biased region" description="Basic and acidic residues" evidence="7">
    <location>
        <begin position="145"/>
        <end position="169"/>
    </location>
</feature>
<dbReference type="InterPro" id="IPR045109">
    <property type="entry name" value="LSDs-like"/>
</dbReference>
<reference evidence="11 12" key="1">
    <citation type="submission" date="2019-06" db="EMBL/GenBank/DDBJ databases">
        <title>A chromosomal-level reference genome of Carpinus fangiana (Coryloideae, Betulaceae).</title>
        <authorList>
            <person name="Yang X."/>
            <person name="Wang Z."/>
            <person name="Zhang L."/>
            <person name="Hao G."/>
            <person name="Liu J."/>
            <person name="Yang Y."/>
        </authorList>
    </citation>
    <scope>NUCLEOTIDE SEQUENCE [LARGE SCALE GENOMIC DNA]</scope>
    <source>
        <strain evidence="11">Cfa_2016G</strain>
        <tissue evidence="11">Leaf</tissue>
    </source>
</reference>
<feature type="domain" description="WRC" evidence="10">
    <location>
        <begin position="3"/>
        <end position="48"/>
    </location>
</feature>
<evidence type="ECO:0000256" key="4">
    <source>
        <dbReference type="ARBA" id="ARBA00023242"/>
    </source>
</evidence>
<keyword evidence="5" id="KW-0863">Zinc-finger</keyword>
<dbReference type="FunFam" id="2.60.120.650:FF:000033">
    <property type="entry name" value="Transcription factor jumonji (JmjC) domain-containing protein"/>
    <property type="match status" value="1"/>
</dbReference>
<evidence type="ECO:0000256" key="7">
    <source>
        <dbReference type="SAM" id="MobiDB-lite"/>
    </source>
</evidence>
<organism evidence="11 12">
    <name type="scientific">Carpinus fangiana</name>
    <dbReference type="NCBI Taxonomy" id="176857"/>
    <lineage>
        <taxon>Eukaryota</taxon>
        <taxon>Viridiplantae</taxon>
        <taxon>Streptophyta</taxon>
        <taxon>Embryophyta</taxon>
        <taxon>Tracheophyta</taxon>
        <taxon>Spermatophyta</taxon>
        <taxon>Magnoliopsida</taxon>
        <taxon>eudicotyledons</taxon>
        <taxon>Gunneridae</taxon>
        <taxon>Pentapetalae</taxon>
        <taxon>rosids</taxon>
        <taxon>fabids</taxon>
        <taxon>Fagales</taxon>
        <taxon>Betulaceae</taxon>
        <taxon>Carpinus</taxon>
    </lineage>
</organism>
<dbReference type="InterPro" id="IPR014977">
    <property type="entry name" value="WRC_dom"/>
</dbReference>
<feature type="compositionally biased region" description="Basic and acidic residues" evidence="7">
    <location>
        <begin position="46"/>
        <end position="65"/>
    </location>
</feature>
<gene>
    <name evidence="11" type="ORF">FH972_003794</name>
</gene>
<evidence type="ECO:0000256" key="3">
    <source>
        <dbReference type="ARBA" id="ARBA00022723"/>
    </source>
</evidence>
<keyword evidence="5" id="KW-0862">Zinc</keyword>
<evidence type="ECO:0000256" key="5">
    <source>
        <dbReference type="PROSITE-ProRule" id="PRU00175"/>
    </source>
</evidence>
<evidence type="ECO:0000313" key="11">
    <source>
        <dbReference type="EMBL" id="KAE7999354.1"/>
    </source>
</evidence>
<dbReference type="PROSITE" id="PS50089">
    <property type="entry name" value="ZF_RING_2"/>
    <property type="match status" value="1"/>
</dbReference>
<dbReference type="OrthoDB" id="1667110at2759"/>
<keyword evidence="12" id="KW-1185">Reference proteome</keyword>
<dbReference type="GO" id="GO:0006357">
    <property type="term" value="P:regulation of transcription by RNA polymerase II"/>
    <property type="evidence" value="ECO:0007669"/>
    <property type="project" value="TreeGrafter"/>
</dbReference>
<dbReference type="Pfam" id="PF08879">
    <property type="entry name" value="WRC"/>
    <property type="match status" value="1"/>
</dbReference>
<dbReference type="GO" id="GO:0000785">
    <property type="term" value="C:chromatin"/>
    <property type="evidence" value="ECO:0007669"/>
    <property type="project" value="TreeGrafter"/>
</dbReference>
<dbReference type="EMBL" id="CM017321">
    <property type="protein sequence ID" value="KAE7999354.1"/>
    <property type="molecule type" value="Genomic_DNA"/>
</dbReference>
<evidence type="ECO:0008006" key="13">
    <source>
        <dbReference type="Google" id="ProtNLM"/>
    </source>
</evidence>
<evidence type="ECO:0000256" key="6">
    <source>
        <dbReference type="PROSITE-ProRule" id="PRU01002"/>
    </source>
</evidence>
<dbReference type="InterPro" id="IPR003347">
    <property type="entry name" value="JmjC_dom"/>
</dbReference>
<dbReference type="GO" id="GO:0003712">
    <property type="term" value="F:transcription coregulator activity"/>
    <property type="evidence" value="ECO:0007669"/>
    <property type="project" value="TreeGrafter"/>
</dbReference>
<proteinExistence type="inferred from homology"/>
<keyword evidence="3" id="KW-0479">Metal-binding</keyword>
<keyword evidence="4" id="KW-0539">Nucleus</keyword>